<accession>A0AAU9W3K0</accession>
<dbReference type="GO" id="GO:0030155">
    <property type="term" value="P:regulation of cell adhesion"/>
    <property type="evidence" value="ECO:0007669"/>
    <property type="project" value="InterPro"/>
</dbReference>
<feature type="domain" description="Calponin-homology (CH)" evidence="7">
    <location>
        <begin position="79"/>
        <end position="186"/>
    </location>
</feature>
<feature type="compositionally biased region" description="Basic and acidic residues" evidence="6">
    <location>
        <begin position="445"/>
        <end position="459"/>
    </location>
</feature>
<dbReference type="SMART" id="SM00132">
    <property type="entry name" value="LIM"/>
    <property type="match status" value="1"/>
</dbReference>
<dbReference type="EMBL" id="CALNXJ010000008">
    <property type="protein sequence ID" value="CAH3045149.1"/>
    <property type="molecule type" value="Genomic_DNA"/>
</dbReference>
<dbReference type="InterPro" id="IPR036872">
    <property type="entry name" value="CH_dom_sf"/>
</dbReference>
<name>A0AAU9W3K0_9CNID</name>
<reference evidence="9 10" key="1">
    <citation type="submission" date="2022-05" db="EMBL/GenBank/DDBJ databases">
        <authorList>
            <consortium name="Genoscope - CEA"/>
            <person name="William W."/>
        </authorList>
    </citation>
    <scope>NUCLEOTIDE SEQUENCE [LARGE SCALE GENOMIC DNA]</scope>
</reference>
<dbReference type="PROSITE" id="PS50023">
    <property type="entry name" value="LIM_DOMAIN_2"/>
    <property type="match status" value="1"/>
</dbReference>
<feature type="region of interest" description="Disordered" evidence="6">
    <location>
        <begin position="380"/>
        <end position="406"/>
    </location>
</feature>
<dbReference type="SMART" id="SM00033">
    <property type="entry name" value="CH"/>
    <property type="match status" value="1"/>
</dbReference>
<feature type="compositionally biased region" description="Basic and acidic residues" evidence="6">
    <location>
        <begin position="1348"/>
        <end position="1361"/>
    </location>
</feature>
<dbReference type="PROSITE" id="PS50021">
    <property type="entry name" value="CH"/>
    <property type="match status" value="1"/>
</dbReference>
<dbReference type="InterPro" id="IPR029978">
    <property type="entry name" value="LMO-7"/>
</dbReference>
<comment type="caution">
    <text evidence="9">The sequence shown here is derived from an EMBL/GenBank/DDBJ whole genome shotgun (WGS) entry which is preliminary data.</text>
</comment>
<dbReference type="GO" id="GO:0046872">
    <property type="term" value="F:metal ion binding"/>
    <property type="evidence" value="ECO:0007669"/>
    <property type="project" value="UniProtKB-KW"/>
</dbReference>
<keyword evidence="5" id="KW-0175">Coiled coil</keyword>
<feature type="compositionally biased region" description="Low complexity" evidence="6">
    <location>
        <begin position="1363"/>
        <end position="1377"/>
    </location>
</feature>
<dbReference type="CDD" id="cd08368">
    <property type="entry name" value="LIM"/>
    <property type="match status" value="1"/>
</dbReference>
<keyword evidence="10" id="KW-1185">Reference proteome</keyword>
<dbReference type="Pfam" id="PF00307">
    <property type="entry name" value="CH"/>
    <property type="match status" value="1"/>
</dbReference>
<evidence type="ECO:0008006" key="11">
    <source>
        <dbReference type="Google" id="ProtNLM"/>
    </source>
</evidence>
<feature type="region of interest" description="Disordered" evidence="6">
    <location>
        <begin position="1347"/>
        <end position="1379"/>
    </location>
</feature>
<organism evidence="9 10">
    <name type="scientific">Pocillopora meandrina</name>
    <dbReference type="NCBI Taxonomy" id="46732"/>
    <lineage>
        <taxon>Eukaryota</taxon>
        <taxon>Metazoa</taxon>
        <taxon>Cnidaria</taxon>
        <taxon>Anthozoa</taxon>
        <taxon>Hexacorallia</taxon>
        <taxon>Scleractinia</taxon>
        <taxon>Astrocoeniina</taxon>
        <taxon>Pocilloporidae</taxon>
        <taxon>Pocillopora</taxon>
    </lineage>
</organism>
<feature type="compositionally biased region" description="Basic and acidic residues" evidence="6">
    <location>
        <begin position="1922"/>
        <end position="1936"/>
    </location>
</feature>
<feature type="compositionally biased region" description="Basic and acidic residues" evidence="6">
    <location>
        <begin position="1075"/>
        <end position="1089"/>
    </location>
</feature>
<keyword evidence="2 4" id="KW-0862">Zinc</keyword>
<feature type="region of interest" description="Disordered" evidence="6">
    <location>
        <begin position="515"/>
        <end position="652"/>
    </location>
</feature>
<dbReference type="PROSITE" id="PS00478">
    <property type="entry name" value="LIM_DOMAIN_1"/>
    <property type="match status" value="1"/>
</dbReference>
<evidence type="ECO:0000256" key="2">
    <source>
        <dbReference type="ARBA" id="ARBA00022833"/>
    </source>
</evidence>
<dbReference type="Gene3D" id="2.10.110.10">
    <property type="entry name" value="Cysteine Rich Protein"/>
    <property type="match status" value="1"/>
</dbReference>
<dbReference type="PANTHER" id="PTHR46767:SF1">
    <property type="entry name" value="LIM DOMAIN ONLY PROTEIN 7"/>
    <property type="match status" value="1"/>
</dbReference>
<evidence type="ECO:0000256" key="5">
    <source>
        <dbReference type="SAM" id="Coils"/>
    </source>
</evidence>
<gene>
    <name evidence="9" type="ORF">PMEA_00032900</name>
</gene>
<evidence type="ECO:0000259" key="8">
    <source>
        <dbReference type="PROSITE" id="PS50023"/>
    </source>
</evidence>
<feature type="region of interest" description="Disordered" evidence="6">
    <location>
        <begin position="1629"/>
        <end position="1679"/>
    </location>
</feature>
<feature type="compositionally biased region" description="Basic and acidic residues" evidence="6">
    <location>
        <begin position="704"/>
        <end position="742"/>
    </location>
</feature>
<feature type="compositionally biased region" description="Basic and acidic residues" evidence="6">
    <location>
        <begin position="906"/>
        <end position="934"/>
    </location>
</feature>
<feature type="compositionally biased region" description="Basic and acidic residues" evidence="6">
    <location>
        <begin position="841"/>
        <end position="869"/>
    </location>
</feature>
<feature type="compositionally biased region" description="Basic and acidic residues" evidence="6">
    <location>
        <begin position="1236"/>
        <end position="1247"/>
    </location>
</feature>
<feature type="compositionally biased region" description="Polar residues" evidence="6">
    <location>
        <begin position="1524"/>
        <end position="1536"/>
    </location>
</feature>
<feature type="compositionally biased region" description="Basic and acidic residues" evidence="6">
    <location>
        <begin position="515"/>
        <end position="536"/>
    </location>
</feature>
<protein>
    <recommendedName>
        <fullName evidence="11">Calponin-homology (CH) domain-containing protein</fullName>
    </recommendedName>
</protein>
<keyword evidence="1 4" id="KW-0479">Metal-binding</keyword>
<feature type="compositionally biased region" description="Basic and acidic residues" evidence="6">
    <location>
        <begin position="975"/>
        <end position="989"/>
    </location>
</feature>
<keyword evidence="3 4" id="KW-0440">LIM domain</keyword>
<feature type="compositionally biased region" description="Basic and acidic residues" evidence="6">
    <location>
        <begin position="1102"/>
        <end position="1133"/>
    </location>
</feature>
<proteinExistence type="predicted"/>
<feature type="region of interest" description="Disordered" evidence="6">
    <location>
        <begin position="684"/>
        <end position="746"/>
    </location>
</feature>
<evidence type="ECO:0000259" key="7">
    <source>
        <dbReference type="PROSITE" id="PS50021"/>
    </source>
</evidence>
<evidence type="ECO:0000313" key="9">
    <source>
        <dbReference type="EMBL" id="CAH3045149.1"/>
    </source>
</evidence>
<feature type="region of interest" description="Disordered" evidence="6">
    <location>
        <begin position="1880"/>
        <end position="1901"/>
    </location>
</feature>
<dbReference type="SUPFAM" id="SSF47576">
    <property type="entry name" value="Calponin-homology domain, CH-domain"/>
    <property type="match status" value="1"/>
</dbReference>
<feature type="region of interest" description="Disordered" evidence="6">
    <location>
        <begin position="1495"/>
        <end position="1569"/>
    </location>
</feature>
<evidence type="ECO:0000256" key="6">
    <source>
        <dbReference type="SAM" id="MobiDB-lite"/>
    </source>
</evidence>
<dbReference type="Proteomes" id="UP001159428">
    <property type="component" value="Unassembled WGS sequence"/>
</dbReference>
<evidence type="ECO:0000256" key="4">
    <source>
        <dbReference type="PROSITE-ProRule" id="PRU00125"/>
    </source>
</evidence>
<dbReference type="PANTHER" id="PTHR46767">
    <property type="entry name" value="LIM DOMAIN ONLY PROTEIN 7"/>
    <property type="match status" value="1"/>
</dbReference>
<feature type="compositionally biased region" description="Polar residues" evidence="6">
    <location>
        <begin position="1064"/>
        <end position="1074"/>
    </location>
</feature>
<feature type="region of interest" description="Disordered" evidence="6">
    <location>
        <begin position="345"/>
        <end position="367"/>
    </location>
</feature>
<feature type="region of interest" description="Disordered" evidence="6">
    <location>
        <begin position="970"/>
        <end position="1202"/>
    </location>
</feature>
<feature type="region of interest" description="Disordered" evidence="6">
    <location>
        <begin position="841"/>
        <end position="953"/>
    </location>
</feature>
<feature type="region of interest" description="Disordered" evidence="6">
    <location>
        <begin position="794"/>
        <end position="826"/>
    </location>
</feature>
<dbReference type="Pfam" id="PF00412">
    <property type="entry name" value="LIM"/>
    <property type="match status" value="1"/>
</dbReference>
<feature type="compositionally biased region" description="Basic and acidic residues" evidence="6">
    <location>
        <begin position="573"/>
        <end position="593"/>
    </location>
</feature>
<evidence type="ECO:0000256" key="1">
    <source>
        <dbReference type="ARBA" id="ARBA00022723"/>
    </source>
</evidence>
<dbReference type="CDD" id="cd21208">
    <property type="entry name" value="CH_LMO7-like"/>
    <property type="match status" value="1"/>
</dbReference>
<evidence type="ECO:0000313" key="10">
    <source>
        <dbReference type="Proteomes" id="UP001159428"/>
    </source>
</evidence>
<feature type="region of interest" description="Disordered" evidence="6">
    <location>
        <begin position="1428"/>
        <end position="1463"/>
    </location>
</feature>
<feature type="compositionally biased region" description="Basic and acidic residues" evidence="6">
    <location>
        <begin position="1428"/>
        <end position="1451"/>
    </location>
</feature>
<feature type="compositionally biased region" description="Basic and acidic residues" evidence="6">
    <location>
        <begin position="1263"/>
        <end position="1286"/>
    </location>
</feature>
<feature type="region of interest" description="Disordered" evidence="6">
    <location>
        <begin position="436"/>
        <end position="467"/>
    </location>
</feature>
<feature type="region of interest" description="Disordered" evidence="6">
    <location>
        <begin position="1919"/>
        <end position="1944"/>
    </location>
</feature>
<feature type="domain" description="LIM zinc-binding" evidence="8">
    <location>
        <begin position="2152"/>
        <end position="2217"/>
    </location>
</feature>
<dbReference type="InterPro" id="IPR001781">
    <property type="entry name" value="Znf_LIM"/>
</dbReference>
<evidence type="ECO:0000256" key="3">
    <source>
        <dbReference type="ARBA" id="ARBA00023038"/>
    </source>
</evidence>
<feature type="compositionally biased region" description="Basic and acidic residues" evidence="6">
    <location>
        <begin position="1655"/>
        <end position="1670"/>
    </location>
</feature>
<feature type="compositionally biased region" description="Basic and acidic residues" evidence="6">
    <location>
        <begin position="1143"/>
        <end position="1169"/>
    </location>
</feature>
<feature type="region of interest" description="Disordered" evidence="6">
    <location>
        <begin position="1215"/>
        <end position="1292"/>
    </location>
</feature>
<dbReference type="Gene3D" id="1.10.418.10">
    <property type="entry name" value="Calponin-like domain"/>
    <property type="match status" value="1"/>
</dbReference>
<dbReference type="InterPro" id="IPR001715">
    <property type="entry name" value="CH_dom"/>
</dbReference>
<dbReference type="GO" id="GO:0023051">
    <property type="term" value="P:regulation of signaling"/>
    <property type="evidence" value="ECO:0007669"/>
    <property type="project" value="InterPro"/>
</dbReference>
<sequence>MSRVKCKCLRRGRYIQSSEIDYSSGDIRKPATYRAVTNPGLVSRLLPAMASSSESRQKGKRRLSTREQREQFNIYINSDPALIESRRWIEEVTRKEFKSHNFRESLADGILLCELVEIVGGISLGRINRLPIAYAGIDNINLFFKACERLGLQRLHLFDVTDLHEVTIRRGDSTSSRLKETQRRLQNVTITILWLAKAAHNRGYQGPALDYSCFDHLIPQTNFGKKRRGSRKRHSLSELETRDKVFDRIDISDKKEKFRNLENQAKQNIVHLELKRRKSTGGILKRSREKSLSWNEEDLIHSYTDYNYLRKRMPDPKFHEKKDMYDHRDQLVSINDLTITICERSRRRSSGSSDRGLTSPPPISLGKRVEVELKEKQKKFEGLDKNAEEQSAVLKGKARPKSWGPGEIRKALQKQGSVDVAFKEKHQNYEKLQRQATTESAVLEGKLRPHAVRDGRPEKVILGGRSDVKLREKQKDFEQRDYQAQREKAVLEGNLRTSATDGKAIRPNSVMIPKREQIKLSEKKATFEQLDKRAEQDSSILRGQYKPPPTDTGSLKRSSRVALPRDANVGLLEKQRTFEDKDSQARKESEILQKNKRNAFDSPVKEPTPLSTSTRPRIAGFQSSLDRKWVASDVSRQSQQERPSRPVSNYYDYSSFNDYPRANGFDEITASTEGIYRVSVEEPVESVPSVGYEKMNTWQNQRGFSEEQRSSKHDERLDKDRNGEYSDYVKRRYEESKRRQGEEPVEINLTDAKNLSYRDLVRAPRKKSRETFIREKNTVVPAEEMPWRKEVREVKEKRHLLSDEEQDANYAPRSTSPRSELGKSQYLELVAPPSKKEVYAFDGEKNSAGENAKEMPWRKEVKDIRRSASVEEPQQSNAEHTRIRPPSLKTRDAFVTTRDDNDEEEMPWRKEVRELQERPRTEDDLEYQGDKPPPKPDSSPSPNFRKMSYKDFINVPSKKRRDIFQAQLQKEEEEMPWRKEVREIKKSMTEDEGEYQETSATPAHSAPEQNDRSFGYKEFSPKPIAKPKEGLLVSQDKEEQEMPWRKEVREMKRSVLEDEPVKRSSATNVHSSQEATRDYRKLSYRDFVARPRKKSFESFLSGEEKEKEEMPWRKEVRELKYRPPDDEEIKQSSRSELQSSNDDSFHNIRDHSTQRVAESERERSRKEPYHAPSAGVQNMSYKDFVCPPSKTDELQGQVQRKTRVKDLTRKFTDIEAENTLPRKGRPPAQKSLVDIGELKRIEREMRTKSWHGFPDDYDSDDEYERRRNRSEEEAEERVRQHYHRENISGMEELDDVFQDPEGYFDQIRAPPPEKFDEVVVKEVPVQHNAPSWNERDDRGLQVVTVRSTNDHDHNNRNDLHKQPFSYSPDSDSYYDKSPLMDGSLSNNTLLDDRVVVKQTWIQPNRVELPEASPNPPGHEGRKNVHKEYAERDNGQFLPQRRDERTYQRDNIKSIPFKPNVGYHRNDEIFSSKSVDLNEEKCFIDERDEHSRLYYPGSYGYSGRNQGQIDDDDWKSREVRPGLQNHGNQPTKVSTKGDNAMVFGSPIMVTAKPRPQQPTQKEGQGDYRHEQPGVYDFIPVKERVLNDRDVIPAKRESSYFSRSTVEPMPNNKEQMENARRLVLQDIKHRGENEVNKPPQEPRMSSRPQVFGVFARTDQKDSYNRDDMRERQPSNLPQKELENNFQERRLHDTQDNLQGFNADVDRQGATMYLERRLQREEKRYDYENSASSHTELHPVVVATVESETRKWGDGVFETSPPKDENRAARGRVINFSYEQEDEMHEGHKKEGTNVIGNDTSVYVAANLVQVEGYDAGWKQEQKQKEEMVREQLRDAEYREKYRREFEEKNRKQRENSKYLMSQVQMRATMDAEEYDVEEIERARNDNIGERNEIPPRKSHSSDEDVLKAVAAEEDYWQKNLSKKIGSEKKDTRHSEPPRRVSSSESLTRINGIDYVSEDNVVRKEKKSFDQEEHLRKLKAEEESVAQEAERQMRERAALRQQAQAEEVIITPVEKPPVEFSVNEEMFADLPTEEKHNKHFYDENSNYSGPNTETSVLRNGYHTDEEYTLRKQLEHEENERHYSDYISKPQAEVLPTNGHLESDVHHKTPAKLLRENGDQYYQDNIPGNSDATPEVNGFEGYSIYETFIHGESNHVICASCGTSIEKSPSMYIAELDRYWHVNCFSCVVCRAWFGDEYSPVLHITNSMLHCERCYITDEGERCTEV</sequence>
<feature type="compositionally biased region" description="Basic and acidic residues" evidence="6">
    <location>
        <begin position="1035"/>
        <end position="1062"/>
    </location>
</feature>
<feature type="coiled-coil region" evidence="5">
    <location>
        <begin position="1969"/>
        <end position="2003"/>
    </location>
</feature>